<keyword evidence="6 14" id="KW-0812">Transmembrane</keyword>
<dbReference type="InterPro" id="IPR050482">
    <property type="entry name" value="Sensor_HK_TwoCompSys"/>
</dbReference>
<protein>
    <recommendedName>
        <fullName evidence="13">Sensor histidine kinase</fullName>
        <ecNumber evidence="13">2.7.13.3</ecNumber>
    </recommendedName>
</protein>
<organism evidence="16 17">
    <name type="scientific">Exiguobacterium aurantiacum</name>
    <dbReference type="NCBI Taxonomy" id="33987"/>
    <lineage>
        <taxon>Bacteria</taxon>
        <taxon>Bacillati</taxon>
        <taxon>Bacillota</taxon>
        <taxon>Bacilli</taxon>
        <taxon>Bacillales</taxon>
        <taxon>Bacillales Family XII. Incertae Sedis</taxon>
        <taxon>Exiguobacterium</taxon>
    </lineage>
</organism>
<keyword evidence="8 13" id="KW-0418">Kinase</keyword>
<dbReference type="OrthoDB" id="9795828at2"/>
<evidence type="ECO:0000256" key="7">
    <source>
        <dbReference type="ARBA" id="ARBA00022741"/>
    </source>
</evidence>
<keyword evidence="4" id="KW-0597">Phosphoprotein</keyword>
<dbReference type="PANTHER" id="PTHR24421:SF37">
    <property type="entry name" value="SENSOR HISTIDINE KINASE NARS"/>
    <property type="match status" value="1"/>
</dbReference>
<dbReference type="InterPro" id="IPR005467">
    <property type="entry name" value="His_kinase_dom"/>
</dbReference>
<feature type="domain" description="Histidine kinase" evidence="15">
    <location>
        <begin position="145"/>
        <end position="338"/>
    </location>
</feature>
<evidence type="ECO:0000256" key="3">
    <source>
        <dbReference type="ARBA" id="ARBA00022475"/>
    </source>
</evidence>
<evidence type="ECO:0000256" key="1">
    <source>
        <dbReference type="ARBA" id="ARBA00000085"/>
    </source>
</evidence>
<evidence type="ECO:0000313" key="16">
    <source>
        <dbReference type="EMBL" id="STO09038.1"/>
    </source>
</evidence>
<dbReference type="Proteomes" id="UP000254060">
    <property type="component" value="Unassembled WGS sequence"/>
</dbReference>
<dbReference type="InterPro" id="IPR011712">
    <property type="entry name" value="Sig_transdc_His_kin_sub3_dim/P"/>
</dbReference>
<dbReference type="STRING" id="1397694.GCA_000702585_02919"/>
<evidence type="ECO:0000256" key="6">
    <source>
        <dbReference type="ARBA" id="ARBA00022692"/>
    </source>
</evidence>
<keyword evidence="3 13" id="KW-1003">Cell membrane</keyword>
<name>A0A377FW91_9BACL</name>
<feature type="transmembrane region" description="Helical" evidence="14">
    <location>
        <begin position="12"/>
        <end position="31"/>
    </location>
</feature>
<keyword evidence="9 13" id="KW-0067">ATP-binding</keyword>
<accession>A0A377FW91</accession>
<dbReference type="CDD" id="cd16917">
    <property type="entry name" value="HATPase_UhpB-NarQ-NarX-like"/>
    <property type="match status" value="1"/>
</dbReference>
<keyword evidence="12 13" id="KW-0472">Membrane</keyword>
<dbReference type="SMART" id="SM00387">
    <property type="entry name" value="HATPase_c"/>
    <property type="match status" value="1"/>
</dbReference>
<comment type="subcellular location">
    <subcellularLocation>
        <location evidence="2 13">Cell membrane</location>
        <topology evidence="2 13">Multi-pass membrane protein</topology>
    </subcellularLocation>
</comment>
<dbReference type="Gene3D" id="1.20.5.1930">
    <property type="match status" value="1"/>
</dbReference>
<sequence>MKKDSYPRTVVWHQLFSSLLTALFVTLAFLIGDSTSLRDLFTREEGLPFGVSILVIAVLIGSVFGVGSYFYLRRDFREVANALWKLENQKEITFRPLSPYRDTLERIVRISKQRTEMLEVAKRVGDRPVSVEEARSEAVVEERRRVARELHDSVSQQLYAISMMTTAAKQTIDVKPDVAAKQIAQVEVMAQTAQAEMRSLLLQLRPVELEGMTLKTGIERLLEELSRKQSTELVWRLEEVHLSRHTENELFRIVQEAISNTLRHAKAKRLEIEMRTVQQTVILKINDDGIGFNVDDTQVASYGLQSIRERTAEVGGTLRLVSVPGAGTQIEVRVKQQVEGLE</sequence>
<dbReference type="GO" id="GO:0005886">
    <property type="term" value="C:plasma membrane"/>
    <property type="evidence" value="ECO:0007669"/>
    <property type="project" value="UniProtKB-SubCell"/>
</dbReference>
<evidence type="ECO:0000256" key="5">
    <source>
        <dbReference type="ARBA" id="ARBA00022679"/>
    </source>
</evidence>
<evidence type="ECO:0000256" key="11">
    <source>
        <dbReference type="ARBA" id="ARBA00023012"/>
    </source>
</evidence>
<dbReference type="EMBL" id="UGGP01000001">
    <property type="protein sequence ID" value="STO09038.1"/>
    <property type="molecule type" value="Genomic_DNA"/>
</dbReference>
<evidence type="ECO:0000256" key="14">
    <source>
        <dbReference type="SAM" id="Phobius"/>
    </source>
</evidence>
<dbReference type="PANTHER" id="PTHR24421">
    <property type="entry name" value="NITRATE/NITRITE SENSOR PROTEIN NARX-RELATED"/>
    <property type="match status" value="1"/>
</dbReference>
<evidence type="ECO:0000256" key="13">
    <source>
        <dbReference type="PIRNR" id="PIRNR037431"/>
    </source>
</evidence>
<evidence type="ECO:0000259" key="15">
    <source>
        <dbReference type="PROSITE" id="PS50109"/>
    </source>
</evidence>
<dbReference type="InterPro" id="IPR017202">
    <property type="entry name" value="LiaS/VraS"/>
</dbReference>
<dbReference type="InterPro" id="IPR003594">
    <property type="entry name" value="HATPase_dom"/>
</dbReference>
<evidence type="ECO:0000256" key="8">
    <source>
        <dbReference type="ARBA" id="ARBA00022777"/>
    </source>
</evidence>
<dbReference type="GO" id="GO:0046983">
    <property type="term" value="F:protein dimerization activity"/>
    <property type="evidence" value="ECO:0007669"/>
    <property type="project" value="InterPro"/>
</dbReference>
<keyword evidence="7 13" id="KW-0547">Nucleotide-binding</keyword>
<evidence type="ECO:0000256" key="10">
    <source>
        <dbReference type="ARBA" id="ARBA00022989"/>
    </source>
</evidence>
<feature type="transmembrane region" description="Helical" evidence="14">
    <location>
        <begin position="51"/>
        <end position="72"/>
    </location>
</feature>
<dbReference type="SUPFAM" id="SSF55874">
    <property type="entry name" value="ATPase domain of HSP90 chaperone/DNA topoisomerase II/histidine kinase"/>
    <property type="match status" value="1"/>
</dbReference>
<evidence type="ECO:0000256" key="4">
    <source>
        <dbReference type="ARBA" id="ARBA00022553"/>
    </source>
</evidence>
<dbReference type="Pfam" id="PF07730">
    <property type="entry name" value="HisKA_3"/>
    <property type="match status" value="1"/>
</dbReference>
<keyword evidence="11 13" id="KW-0902">Two-component regulatory system</keyword>
<evidence type="ECO:0000256" key="2">
    <source>
        <dbReference type="ARBA" id="ARBA00004651"/>
    </source>
</evidence>
<dbReference type="EC" id="2.7.13.3" evidence="13"/>
<keyword evidence="5 13" id="KW-0808">Transferase</keyword>
<evidence type="ECO:0000256" key="9">
    <source>
        <dbReference type="ARBA" id="ARBA00022840"/>
    </source>
</evidence>
<evidence type="ECO:0000313" key="17">
    <source>
        <dbReference type="Proteomes" id="UP000254060"/>
    </source>
</evidence>
<dbReference type="InterPro" id="IPR036890">
    <property type="entry name" value="HATPase_C_sf"/>
</dbReference>
<dbReference type="Pfam" id="PF02518">
    <property type="entry name" value="HATPase_c"/>
    <property type="match status" value="1"/>
</dbReference>
<dbReference type="GO" id="GO:0005524">
    <property type="term" value="F:ATP binding"/>
    <property type="evidence" value="ECO:0007669"/>
    <property type="project" value="UniProtKB-UniRule"/>
</dbReference>
<dbReference type="GO" id="GO:0000155">
    <property type="term" value="F:phosphorelay sensor kinase activity"/>
    <property type="evidence" value="ECO:0007669"/>
    <property type="project" value="UniProtKB-UniRule"/>
</dbReference>
<comment type="catalytic activity">
    <reaction evidence="1 13">
        <text>ATP + protein L-histidine = ADP + protein N-phospho-L-histidine.</text>
        <dbReference type="EC" id="2.7.13.3"/>
    </reaction>
</comment>
<proteinExistence type="predicted"/>
<keyword evidence="10 14" id="KW-1133">Transmembrane helix</keyword>
<gene>
    <name evidence="16" type="primary">vraS</name>
    <name evidence="16" type="ORF">NCTC13163_02433</name>
</gene>
<dbReference type="PIRSF" id="PIRSF037431">
    <property type="entry name" value="STHK_LiaS"/>
    <property type="match status" value="1"/>
</dbReference>
<dbReference type="RefSeq" id="WP_029335934.1">
    <property type="nucleotide sequence ID" value="NZ_UGGP01000001.1"/>
</dbReference>
<dbReference type="Gene3D" id="3.30.565.10">
    <property type="entry name" value="Histidine kinase-like ATPase, C-terminal domain"/>
    <property type="match status" value="1"/>
</dbReference>
<reference evidence="16 17" key="1">
    <citation type="submission" date="2018-06" db="EMBL/GenBank/DDBJ databases">
        <authorList>
            <consortium name="Pathogen Informatics"/>
            <person name="Doyle S."/>
        </authorList>
    </citation>
    <scope>NUCLEOTIDE SEQUENCE [LARGE SCALE GENOMIC DNA]</scope>
    <source>
        <strain evidence="16 17">NCTC13163</strain>
    </source>
</reference>
<evidence type="ECO:0000256" key="12">
    <source>
        <dbReference type="ARBA" id="ARBA00023136"/>
    </source>
</evidence>
<dbReference type="AlphaFoldDB" id="A0A377FW91"/>
<dbReference type="PROSITE" id="PS50109">
    <property type="entry name" value="HIS_KIN"/>
    <property type="match status" value="1"/>
</dbReference>